<sequence length="97" mass="11514">MTVLEKVLTKMQTLPTDQQQQVLRFVEFLTFELGDRQTNQESESLKEDQQKKEGQQKSNFWKGLQKFRLTIQNEGMEFTNEDFADLRDRSVGREIIL</sequence>
<evidence type="ECO:0000256" key="1">
    <source>
        <dbReference type="SAM" id="MobiDB-lite"/>
    </source>
</evidence>
<comment type="caution">
    <text evidence="2">The sequence shown here is derived from an EMBL/GenBank/DDBJ whole genome shotgun (WGS) entry which is preliminary data.</text>
</comment>
<name>A0ABR8CGW9_9CYAN</name>
<reference evidence="2 3" key="1">
    <citation type="journal article" date="2020" name="ISME J.">
        <title>Comparative genomics reveals insights into cyanobacterial evolution and habitat adaptation.</title>
        <authorList>
            <person name="Chen M.Y."/>
            <person name="Teng W.K."/>
            <person name="Zhao L."/>
            <person name="Hu C.X."/>
            <person name="Zhou Y.K."/>
            <person name="Han B.P."/>
            <person name="Song L.R."/>
            <person name="Shu W.S."/>
        </authorList>
    </citation>
    <scope>NUCLEOTIDE SEQUENCE [LARGE SCALE GENOMIC DNA]</scope>
    <source>
        <strain evidence="2 3">FACHB-1050</strain>
    </source>
</reference>
<dbReference type="EMBL" id="JACJQY010000067">
    <property type="protein sequence ID" value="MBD2319826.1"/>
    <property type="molecule type" value="Genomic_DNA"/>
</dbReference>
<feature type="region of interest" description="Disordered" evidence="1">
    <location>
        <begin position="38"/>
        <end position="59"/>
    </location>
</feature>
<evidence type="ECO:0000313" key="2">
    <source>
        <dbReference type="EMBL" id="MBD2319826.1"/>
    </source>
</evidence>
<evidence type="ECO:0000313" key="3">
    <source>
        <dbReference type="Proteomes" id="UP000618445"/>
    </source>
</evidence>
<dbReference type="RefSeq" id="WP_190582227.1">
    <property type="nucleotide sequence ID" value="NZ_CAWPQU010000064.1"/>
</dbReference>
<protein>
    <recommendedName>
        <fullName evidence="4">DUF2281 domain-containing protein</fullName>
    </recommendedName>
</protein>
<gene>
    <name evidence="2" type="ORF">H6G05_23675</name>
</gene>
<accession>A0ABR8CGW9</accession>
<organism evidence="2 3">
    <name type="scientific">Phormidium tenue FACHB-1050</name>
    <dbReference type="NCBI Taxonomy" id="2692857"/>
    <lineage>
        <taxon>Bacteria</taxon>
        <taxon>Bacillati</taxon>
        <taxon>Cyanobacteriota</taxon>
        <taxon>Cyanophyceae</taxon>
        <taxon>Oscillatoriophycideae</taxon>
        <taxon>Oscillatoriales</taxon>
        <taxon>Oscillatoriaceae</taxon>
        <taxon>Phormidium</taxon>
    </lineage>
</organism>
<evidence type="ECO:0008006" key="4">
    <source>
        <dbReference type="Google" id="ProtNLM"/>
    </source>
</evidence>
<dbReference type="Proteomes" id="UP000618445">
    <property type="component" value="Unassembled WGS sequence"/>
</dbReference>
<feature type="compositionally biased region" description="Basic and acidic residues" evidence="1">
    <location>
        <begin position="43"/>
        <end position="55"/>
    </location>
</feature>
<proteinExistence type="predicted"/>
<keyword evidence="3" id="KW-1185">Reference proteome</keyword>